<dbReference type="OrthoDB" id="6183604at2"/>
<evidence type="ECO:0000313" key="2">
    <source>
        <dbReference type="EMBL" id="SHL79089.1"/>
    </source>
</evidence>
<dbReference type="EMBL" id="BJXU01000034">
    <property type="protein sequence ID" value="GEN23112.1"/>
    <property type="molecule type" value="Genomic_DNA"/>
</dbReference>
<dbReference type="AlphaFoldDB" id="A0A1M7DIT0"/>
<dbReference type="Proteomes" id="UP000184123">
    <property type="component" value="Unassembled WGS sequence"/>
</dbReference>
<dbReference type="EMBL" id="FRCA01000003">
    <property type="protein sequence ID" value="SHL79089.1"/>
    <property type="molecule type" value="Genomic_DNA"/>
</dbReference>
<reference evidence="1 4" key="2">
    <citation type="submission" date="2019-07" db="EMBL/GenBank/DDBJ databases">
        <title>Whole genome shotgun sequence of Halomonas cupida NBRC 102219.</title>
        <authorList>
            <person name="Hosoyama A."/>
            <person name="Uohara A."/>
            <person name="Ohji S."/>
            <person name="Ichikawa N."/>
        </authorList>
    </citation>
    <scope>NUCLEOTIDE SEQUENCE [LARGE SCALE GENOMIC DNA]</scope>
    <source>
        <strain evidence="1 4">NBRC 102219</strain>
    </source>
</reference>
<evidence type="ECO:0000313" key="4">
    <source>
        <dbReference type="Proteomes" id="UP000321726"/>
    </source>
</evidence>
<reference evidence="2 3" key="1">
    <citation type="submission" date="2016-11" db="EMBL/GenBank/DDBJ databases">
        <authorList>
            <person name="Jaros S."/>
            <person name="Januszkiewicz K."/>
            <person name="Wedrychowicz H."/>
        </authorList>
    </citation>
    <scope>NUCLEOTIDE SEQUENCE [LARGE SCALE GENOMIC DNA]</scope>
    <source>
        <strain evidence="2 3">DSM 4740</strain>
    </source>
</reference>
<evidence type="ECO:0000313" key="3">
    <source>
        <dbReference type="Proteomes" id="UP000184123"/>
    </source>
</evidence>
<evidence type="ECO:0000313" key="1">
    <source>
        <dbReference type="EMBL" id="GEN23112.1"/>
    </source>
</evidence>
<keyword evidence="4" id="KW-1185">Reference proteome</keyword>
<organism evidence="2 3">
    <name type="scientific">Halomonas cupida</name>
    <dbReference type="NCBI Taxonomy" id="44933"/>
    <lineage>
        <taxon>Bacteria</taxon>
        <taxon>Pseudomonadati</taxon>
        <taxon>Pseudomonadota</taxon>
        <taxon>Gammaproteobacteria</taxon>
        <taxon>Oceanospirillales</taxon>
        <taxon>Halomonadaceae</taxon>
        <taxon>Halomonas</taxon>
    </lineage>
</organism>
<dbReference type="RefSeq" id="WP_073434269.1">
    <property type="nucleotide sequence ID" value="NZ_BJXU01000034.1"/>
</dbReference>
<gene>
    <name evidence="1" type="ORF">HCU01_10610</name>
    <name evidence="2" type="ORF">SAMN05660971_01345</name>
</gene>
<proteinExistence type="predicted"/>
<accession>A0A1M7DIT0</accession>
<sequence length="217" mass="24321">MSEIQVFDTVNADARERTLHLLPVLQADPFDKLTAEDITLSVTTSWMKEPVSPEGGWVIRQPYPNGLYYVGGSSECQLGELITLPPDLTAGEVVFHWSVAVENLPPGRFQIEHRIELTFEAGEGRTYSMDVANWWAQSEFAGEGHSTPEIGRNRFSRLKHQGISPTRRAHVLESIREGCRFLDIQESLTLPAITLNDCWTIHTYGGESAHSCLEALR</sequence>
<dbReference type="STRING" id="44933.SAMN05660971_01345"/>
<protein>
    <submittedName>
        <fullName evidence="2">Uncharacterized protein</fullName>
    </submittedName>
</protein>
<dbReference type="Proteomes" id="UP000321726">
    <property type="component" value="Unassembled WGS sequence"/>
</dbReference>
<name>A0A1M7DIT0_9GAMM</name>